<dbReference type="EMBL" id="LLKB01000005">
    <property type="protein sequence ID" value="KQC85516.1"/>
    <property type="molecule type" value="Genomic_DNA"/>
</dbReference>
<feature type="transmembrane region" description="Helical" evidence="1">
    <location>
        <begin position="108"/>
        <end position="129"/>
    </location>
</feature>
<feature type="domain" description="CRISPR-associated protein Cas6 C-terminal" evidence="2">
    <location>
        <begin position="188"/>
        <end position="304"/>
    </location>
</feature>
<organism evidence="3 4">
    <name type="scientific">Butyribacter intestini</name>
    <dbReference type="NCBI Taxonomy" id="1703332"/>
    <lineage>
        <taxon>Bacteria</taxon>
        <taxon>Bacillati</taxon>
        <taxon>Bacillota</taxon>
        <taxon>Clostridia</taxon>
        <taxon>Lachnospirales</taxon>
        <taxon>Lachnospiraceae</taxon>
        <taxon>Butyribacter</taxon>
    </lineage>
</organism>
<keyword evidence="1" id="KW-1133">Transmembrane helix</keyword>
<evidence type="ECO:0000259" key="2">
    <source>
        <dbReference type="Pfam" id="PF10040"/>
    </source>
</evidence>
<keyword evidence="1" id="KW-0472">Membrane</keyword>
<comment type="caution">
    <text evidence="3">The sequence shown here is derived from an EMBL/GenBank/DDBJ whole genome shotgun (WGS) entry which is preliminary data.</text>
</comment>
<accession>A0AAW3JRZ8</accession>
<keyword evidence="1" id="KW-0812">Transmembrane</keyword>
<keyword evidence="4" id="KW-1185">Reference proteome</keyword>
<dbReference type="Proteomes" id="UP000050833">
    <property type="component" value="Unassembled WGS sequence"/>
</dbReference>
<evidence type="ECO:0000256" key="1">
    <source>
        <dbReference type="SAM" id="Phobius"/>
    </source>
</evidence>
<gene>
    <name evidence="3" type="ORF">APZ18_12640</name>
</gene>
<reference evidence="3 4" key="1">
    <citation type="submission" date="2015-10" db="EMBL/GenBank/DDBJ databases">
        <title>Butyribacter intestini gen. nov., sp. nov., a butyric acid-producing bacterium of the family Lachnospiraceae isolated from the human faeces.</title>
        <authorList>
            <person name="Zou Y."/>
            <person name="Xue W."/>
            <person name="Luo G."/>
            <person name="Lv M."/>
        </authorList>
    </citation>
    <scope>NUCLEOTIDE SEQUENCE [LARGE SCALE GENOMIC DNA]</scope>
    <source>
        <strain evidence="3 4">TF01-11</strain>
    </source>
</reference>
<name>A0AAW3JRZ8_9FIRM</name>
<dbReference type="InterPro" id="IPR019267">
    <property type="entry name" value="CRISPR-assoc_Cas6_C"/>
</dbReference>
<evidence type="ECO:0000313" key="3">
    <source>
        <dbReference type="EMBL" id="KQC85516.1"/>
    </source>
</evidence>
<dbReference type="RefSeq" id="WP_055945447.1">
    <property type="nucleotide sequence ID" value="NZ_JAQDCV010000012.1"/>
</dbReference>
<evidence type="ECO:0000313" key="4">
    <source>
        <dbReference type="Proteomes" id="UP000050833"/>
    </source>
</evidence>
<protein>
    <recommendedName>
        <fullName evidence="2">CRISPR-associated protein Cas6 C-terminal domain-containing protein</fullName>
    </recommendedName>
</protein>
<dbReference type="AlphaFoldDB" id="A0AAW3JRZ8"/>
<proteinExistence type="predicted"/>
<dbReference type="Pfam" id="PF10040">
    <property type="entry name" value="CRISPR_Cas6"/>
    <property type="match status" value="1"/>
</dbReference>
<sequence length="308" mass="35433">MKNSEKFDIRYSKINLVFEFTEDTKMPENKVSAIRGGMGEMLLEQYCLSDRSCNACKFKEDCTVPRIFYHPLKIKPEYVTNGESLGYIIECENKQTTFSRGDKLKVNIILFGNVIIYFSQILQALYMLGMKGIGKEKSRFEIAGIFNEKRQPILEDGAINNNKIIINTLSNYIEYQLKKLNSSDRKILKFCTPISQKFRGQWLNKFDGQALTEAAIRRVYLLNCMEGNDVGKIYLESEFPYIEEQEVYHTKIDRYSNTHKSHIALHGIKGECVLGNISDESLEYLIAGQLVHIGKNTSMGFGRYVILD</sequence>